<feature type="non-terminal residue" evidence="1">
    <location>
        <position position="1"/>
    </location>
</feature>
<gene>
    <name evidence="1" type="ORF">PHLCEN_2v10165</name>
</gene>
<keyword evidence="2" id="KW-1185">Reference proteome</keyword>
<dbReference type="Proteomes" id="UP000186601">
    <property type="component" value="Unassembled WGS sequence"/>
</dbReference>
<protein>
    <submittedName>
        <fullName evidence="1">Uncharacterized protein</fullName>
    </submittedName>
</protein>
<evidence type="ECO:0000313" key="1">
    <source>
        <dbReference type="EMBL" id="PSR74050.1"/>
    </source>
</evidence>
<organism evidence="1 2">
    <name type="scientific">Hermanssonia centrifuga</name>
    <dbReference type="NCBI Taxonomy" id="98765"/>
    <lineage>
        <taxon>Eukaryota</taxon>
        <taxon>Fungi</taxon>
        <taxon>Dikarya</taxon>
        <taxon>Basidiomycota</taxon>
        <taxon>Agaricomycotina</taxon>
        <taxon>Agaricomycetes</taxon>
        <taxon>Polyporales</taxon>
        <taxon>Meruliaceae</taxon>
        <taxon>Hermanssonia</taxon>
    </lineage>
</organism>
<accession>A0A2R6NNN5</accession>
<evidence type="ECO:0000313" key="2">
    <source>
        <dbReference type="Proteomes" id="UP000186601"/>
    </source>
</evidence>
<reference evidence="1 2" key="1">
    <citation type="submission" date="2018-02" db="EMBL/GenBank/DDBJ databases">
        <title>Genome sequence of the basidiomycete white-rot fungus Phlebia centrifuga.</title>
        <authorList>
            <person name="Granchi Z."/>
            <person name="Peng M."/>
            <person name="de Vries R.P."/>
            <person name="Hilden K."/>
            <person name="Makela M.R."/>
            <person name="Grigoriev I."/>
            <person name="Riley R."/>
        </authorList>
    </citation>
    <scope>NUCLEOTIDE SEQUENCE [LARGE SCALE GENOMIC DNA]</scope>
    <source>
        <strain evidence="1 2">FBCC195</strain>
    </source>
</reference>
<sequence length="155" mass="17780">EGGADRRSFIYSGVAHRNQRAFKPFPPSSPKILRTQNIQPGIYNPHPVEFETRVVAGLQHASIIPQERYTVKGQREQQPLRIDFFSSDGLQGVPLSRTANLLGGNEEIIFDQRSGRKMSYRLLFPGGYEPHQQNVHRRQKQLTRLKTALRQFKTV</sequence>
<comment type="caution">
    <text evidence="1">The sequence shown here is derived from an EMBL/GenBank/DDBJ whole genome shotgun (WGS) entry which is preliminary data.</text>
</comment>
<dbReference type="EMBL" id="MLYV02001027">
    <property type="protein sequence ID" value="PSR74050.1"/>
    <property type="molecule type" value="Genomic_DNA"/>
</dbReference>
<dbReference type="AlphaFoldDB" id="A0A2R6NNN5"/>
<proteinExistence type="predicted"/>
<name>A0A2R6NNN5_9APHY</name>